<evidence type="ECO:0000256" key="1">
    <source>
        <dbReference type="ARBA" id="ARBA00004651"/>
    </source>
</evidence>
<dbReference type="PROSITE" id="PS50850">
    <property type="entry name" value="MFS"/>
    <property type="match status" value="1"/>
</dbReference>
<feature type="transmembrane region" description="Helical" evidence="6">
    <location>
        <begin position="329"/>
        <end position="347"/>
    </location>
</feature>
<keyword evidence="3 6" id="KW-0812">Transmembrane</keyword>
<dbReference type="RefSeq" id="WP_191308369.1">
    <property type="nucleotide sequence ID" value="NZ_BNCL01000003.1"/>
</dbReference>
<feature type="transmembrane region" description="Helical" evidence="6">
    <location>
        <begin position="12"/>
        <end position="34"/>
    </location>
</feature>
<organism evidence="8 9">
    <name type="scientific">Paracoccus aerius</name>
    <dbReference type="NCBI Taxonomy" id="1915382"/>
    <lineage>
        <taxon>Bacteria</taxon>
        <taxon>Pseudomonadati</taxon>
        <taxon>Pseudomonadota</taxon>
        <taxon>Alphaproteobacteria</taxon>
        <taxon>Rhodobacterales</taxon>
        <taxon>Paracoccaceae</taxon>
        <taxon>Paracoccus</taxon>
    </lineage>
</organism>
<comment type="caution">
    <text evidence="8">The sequence shown here is derived from an EMBL/GenBank/DDBJ whole genome shotgun (WGS) entry which is preliminary data.</text>
</comment>
<gene>
    <name evidence="8" type="ORF">JL111_04300</name>
</gene>
<evidence type="ECO:0000256" key="2">
    <source>
        <dbReference type="ARBA" id="ARBA00022475"/>
    </source>
</evidence>
<feature type="transmembrane region" description="Helical" evidence="6">
    <location>
        <begin position="165"/>
        <end position="184"/>
    </location>
</feature>
<feature type="domain" description="Major facilitator superfamily (MFS) profile" evidence="7">
    <location>
        <begin position="9"/>
        <end position="387"/>
    </location>
</feature>
<dbReference type="InterPro" id="IPR011701">
    <property type="entry name" value="MFS"/>
</dbReference>
<reference evidence="8 9" key="1">
    <citation type="submission" date="2021-01" db="EMBL/GenBank/DDBJ databases">
        <title>011410 draft genome.</title>
        <authorList>
            <person name="Lang L."/>
        </authorList>
    </citation>
    <scope>NUCLEOTIDE SEQUENCE [LARGE SCALE GENOMIC DNA]</scope>
    <source>
        <strain evidence="8 9">KCTC 42845</strain>
    </source>
</reference>
<keyword evidence="9" id="KW-1185">Reference proteome</keyword>
<dbReference type="Pfam" id="PF07690">
    <property type="entry name" value="MFS_1"/>
    <property type="match status" value="1"/>
</dbReference>
<protein>
    <submittedName>
        <fullName evidence="8">MFS transporter</fullName>
    </submittedName>
</protein>
<feature type="transmembrane region" description="Helical" evidence="6">
    <location>
        <begin position="136"/>
        <end position="159"/>
    </location>
</feature>
<feature type="transmembrane region" description="Helical" evidence="6">
    <location>
        <begin position="280"/>
        <end position="298"/>
    </location>
</feature>
<dbReference type="InterPro" id="IPR036259">
    <property type="entry name" value="MFS_trans_sf"/>
</dbReference>
<keyword evidence="2" id="KW-1003">Cell membrane</keyword>
<dbReference type="SUPFAM" id="SSF103473">
    <property type="entry name" value="MFS general substrate transporter"/>
    <property type="match status" value="1"/>
</dbReference>
<evidence type="ECO:0000256" key="3">
    <source>
        <dbReference type="ARBA" id="ARBA00022692"/>
    </source>
</evidence>
<dbReference type="PANTHER" id="PTHR43124:SF3">
    <property type="entry name" value="CHLORAMPHENICOL EFFLUX PUMP RV0191"/>
    <property type="match status" value="1"/>
</dbReference>
<dbReference type="PANTHER" id="PTHR43124">
    <property type="entry name" value="PURINE EFFLUX PUMP PBUE"/>
    <property type="match status" value="1"/>
</dbReference>
<keyword evidence="5 6" id="KW-0472">Membrane</keyword>
<evidence type="ECO:0000313" key="9">
    <source>
        <dbReference type="Proteomes" id="UP000644749"/>
    </source>
</evidence>
<evidence type="ECO:0000256" key="5">
    <source>
        <dbReference type="ARBA" id="ARBA00023136"/>
    </source>
</evidence>
<evidence type="ECO:0000313" key="8">
    <source>
        <dbReference type="EMBL" id="MBL3672700.1"/>
    </source>
</evidence>
<comment type="subcellular location">
    <subcellularLocation>
        <location evidence="1">Cell membrane</location>
        <topology evidence="1">Multi-pass membrane protein</topology>
    </subcellularLocation>
</comment>
<feature type="transmembrane region" description="Helical" evidence="6">
    <location>
        <begin position="304"/>
        <end position="322"/>
    </location>
</feature>
<sequence>MDRLLSDPRSWGLMLTAMLTVMSNATITPSLPGLEAAFADDPLAPTITRLLITAPSLLVAVVAPLAGVLTDRLGRRRPLLWGLVIYAVAGTAGLYLPTIEAILASRLALGLGVALIMTAQAALIGDYFDGPARGRLMGYQMASTNLGGLLFVTAAGALAASDPRLPFAIYALAVPLFPLLWRILPEPPRLGGREHCVLPDLPADPGWRMVAGVMAGAAGLTFVIFYAVPTQLPYHLGGIGLDDPRHAGAVMGAMMASAAVMSVVSGLIRLGRIATPVTGYALLALGFAAIALAQSLAIAMAGAALIGAGLGFCIPTFITAALNASPARYRGLVSGLITSAIFLGQFLSPLASTPLVAHLGYPGAFLAGAAGFVILALALVAMLRRQAPALQVKRISE</sequence>
<feature type="transmembrane region" description="Helical" evidence="6">
    <location>
        <begin position="46"/>
        <end position="67"/>
    </location>
</feature>
<accession>A0ABS1S338</accession>
<dbReference type="CDD" id="cd17473">
    <property type="entry name" value="MFS_arabinose_efflux_permease_like"/>
    <property type="match status" value="1"/>
</dbReference>
<dbReference type="Gene3D" id="1.20.1250.20">
    <property type="entry name" value="MFS general substrate transporter like domains"/>
    <property type="match status" value="1"/>
</dbReference>
<evidence type="ECO:0000256" key="6">
    <source>
        <dbReference type="SAM" id="Phobius"/>
    </source>
</evidence>
<dbReference type="EMBL" id="JAESHT010000003">
    <property type="protein sequence ID" value="MBL3672700.1"/>
    <property type="molecule type" value="Genomic_DNA"/>
</dbReference>
<dbReference type="InterPro" id="IPR050189">
    <property type="entry name" value="MFS_Efflux_Transporters"/>
</dbReference>
<feature type="transmembrane region" description="Helical" evidence="6">
    <location>
        <begin position="205"/>
        <end position="228"/>
    </location>
</feature>
<evidence type="ECO:0000256" key="4">
    <source>
        <dbReference type="ARBA" id="ARBA00022989"/>
    </source>
</evidence>
<feature type="transmembrane region" description="Helical" evidence="6">
    <location>
        <begin position="79"/>
        <end position="97"/>
    </location>
</feature>
<evidence type="ECO:0000259" key="7">
    <source>
        <dbReference type="PROSITE" id="PS50850"/>
    </source>
</evidence>
<name>A0ABS1S338_9RHOB</name>
<feature type="transmembrane region" description="Helical" evidence="6">
    <location>
        <begin position="359"/>
        <end position="383"/>
    </location>
</feature>
<proteinExistence type="predicted"/>
<keyword evidence="4 6" id="KW-1133">Transmembrane helix</keyword>
<dbReference type="InterPro" id="IPR020846">
    <property type="entry name" value="MFS_dom"/>
</dbReference>
<dbReference type="Proteomes" id="UP000644749">
    <property type="component" value="Unassembled WGS sequence"/>
</dbReference>
<feature type="transmembrane region" description="Helical" evidence="6">
    <location>
        <begin position="103"/>
        <end position="124"/>
    </location>
</feature>
<feature type="transmembrane region" description="Helical" evidence="6">
    <location>
        <begin position="248"/>
        <end position="268"/>
    </location>
</feature>